<evidence type="ECO:0000256" key="5">
    <source>
        <dbReference type="PIRSR" id="PIRSR000185-1"/>
    </source>
</evidence>
<feature type="binding site" evidence="6">
    <location>
        <position position="401"/>
    </location>
    <ligand>
        <name>substrate</name>
    </ligand>
</feature>
<reference evidence="10 11" key="1">
    <citation type="submission" date="2016-11" db="EMBL/GenBank/DDBJ databases">
        <authorList>
            <person name="Jaros S."/>
            <person name="Januszkiewicz K."/>
            <person name="Wedrychowicz H."/>
        </authorList>
    </citation>
    <scope>NUCLEOTIDE SEQUENCE [LARGE SCALE GENOMIC DNA]</scope>
    <source>
        <strain evidence="10 11">CGMCC 1.10681</strain>
    </source>
</reference>
<dbReference type="Gene3D" id="3.40.50.720">
    <property type="entry name" value="NAD(P)-binding Rossmann-like Domain"/>
    <property type="match status" value="1"/>
</dbReference>
<evidence type="ECO:0000256" key="1">
    <source>
        <dbReference type="ARBA" id="ARBA00006382"/>
    </source>
</evidence>
<gene>
    <name evidence="10" type="ORF">SAMN05216179_0970</name>
</gene>
<organism evidence="10 11">
    <name type="scientific">Gracilibacillus kekensis</name>
    <dbReference type="NCBI Taxonomy" id="1027249"/>
    <lineage>
        <taxon>Bacteria</taxon>
        <taxon>Bacillati</taxon>
        <taxon>Bacillota</taxon>
        <taxon>Bacilli</taxon>
        <taxon>Bacillales</taxon>
        <taxon>Bacillaceae</taxon>
        <taxon>Gracilibacillus</taxon>
    </lineage>
</organism>
<name>A0A1M7L7P0_9BACI</name>
<dbReference type="STRING" id="1027249.SAMN05216179_0970"/>
<evidence type="ECO:0000313" key="10">
    <source>
        <dbReference type="EMBL" id="SHM73919.1"/>
    </source>
</evidence>
<feature type="binding site" evidence="6">
    <location>
        <position position="81"/>
    </location>
    <ligand>
        <name>substrate</name>
    </ligand>
</feature>
<dbReference type="SUPFAM" id="SSF51735">
    <property type="entry name" value="NAD(P)-binding Rossmann-fold domains"/>
    <property type="match status" value="1"/>
</dbReference>
<dbReference type="PANTHER" id="PTHR11606:SF13">
    <property type="entry name" value="GLUTAMATE DEHYDROGENASE 1, MITOCHONDRIAL"/>
    <property type="match status" value="1"/>
</dbReference>
<dbReference type="GO" id="GO:0004352">
    <property type="term" value="F:glutamate dehydrogenase (NAD+) activity"/>
    <property type="evidence" value="ECO:0007669"/>
    <property type="project" value="TreeGrafter"/>
</dbReference>
<feature type="binding site" evidence="6">
    <location>
        <position position="105"/>
    </location>
    <ligand>
        <name>substrate</name>
    </ligand>
</feature>
<dbReference type="Pfam" id="PF02812">
    <property type="entry name" value="ELFV_dehydrog_N"/>
    <property type="match status" value="1"/>
</dbReference>
<protein>
    <recommendedName>
        <fullName evidence="2 4">Glutamate dehydrogenase</fullName>
    </recommendedName>
</protein>
<keyword evidence="11" id="KW-1185">Reference proteome</keyword>
<dbReference type="InterPro" id="IPR006095">
    <property type="entry name" value="Glu/Leu/Phe/Val/Trp_DH"/>
</dbReference>
<proteinExistence type="inferred from homology"/>
<evidence type="ECO:0000256" key="8">
    <source>
        <dbReference type="RuleBase" id="RU004417"/>
    </source>
</evidence>
<keyword evidence="6" id="KW-0520">NAD</keyword>
<feature type="binding site" evidence="6">
    <location>
        <position position="202"/>
    </location>
    <ligand>
        <name>NAD(+)</name>
        <dbReference type="ChEBI" id="CHEBI:57540"/>
    </ligand>
</feature>
<evidence type="ECO:0000256" key="7">
    <source>
        <dbReference type="PIRSR" id="PIRSR000185-3"/>
    </source>
</evidence>
<evidence type="ECO:0000313" key="11">
    <source>
        <dbReference type="Proteomes" id="UP000184184"/>
    </source>
</evidence>
<comment type="similarity">
    <text evidence="1 4 8">Belongs to the Glu/Leu/Phe/Val dehydrogenases family.</text>
</comment>
<keyword evidence="3 4" id="KW-0560">Oxidoreductase</keyword>
<feature type="binding site" evidence="6">
    <location>
        <position position="262"/>
    </location>
    <ligand>
        <name>NAD(+)</name>
        <dbReference type="ChEBI" id="CHEBI:57540"/>
    </ligand>
</feature>
<dbReference type="Proteomes" id="UP000184184">
    <property type="component" value="Unassembled WGS sequence"/>
</dbReference>
<dbReference type="InterPro" id="IPR046346">
    <property type="entry name" value="Aminoacid_DH-like_N_sf"/>
</dbReference>
<feature type="site" description="Important for catalysis" evidence="7">
    <location>
        <position position="157"/>
    </location>
</feature>
<dbReference type="InterPro" id="IPR014362">
    <property type="entry name" value="Glu_DH"/>
</dbReference>
<dbReference type="OrthoDB" id="9803297at2"/>
<dbReference type="RefSeq" id="WP_073200125.1">
    <property type="nucleotide sequence ID" value="NZ_FRCZ01000001.1"/>
</dbReference>
<dbReference type="PRINTS" id="PR00082">
    <property type="entry name" value="GLFDHDRGNASE"/>
</dbReference>
<dbReference type="InterPro" id="IPR033524">
    <property type="entry name" value="Glu/Leu/Phe/Val_DH_AS"/>
</dbReference>
<dbReference type="Pfam" id="PF00208">
    <property type="entry name" value="ELFV_dehydrog"/>
    <property type="match status" value="1"/>
</dbReference>
<dbReference type="PIRSF" id="PIRSF000185">
    <property type="entry name" value="Glu_DH"/>
    <property type="match status" value="1"/>
</dbReference>
<keyword evidence="6" id="KW-0547">Nucleotide-binding</keyword>
<feature type="active site" description="Proton donor" evidence="5">
    <location>
        <position position="117"/>
    </location>
</feature>
<sequence>MNLLQTQGIIKEMLQKLQKDETFISELKGEQREKAFESAQEILTTTDKIIKSYIRVVKDDGRIIRIPAYRIQHNNIAGFYKGGIRYNESVSEEEVENLAVLMTLKNALHELPYGGAKGGVVINPNDYSDRELNFVSKKYVQRFAPDLGPTHDIPAPDMGTNEKIMDWMVGEYKTIHPGKNYLGAFTGKSIDNGGAKGRREATGKGTFFSYFWLVHEWAKKQNKLIFNDENEMHKMQYQKLQSFYNKHTQNKEISIAIQGFGNVGSVAALEAYTSEKLKHRVIAVSDHNVTLYNKDGINIPELVLFQSENGNLPQTPAELENIGVEADIRDREDVLTLDVEVLILAATQRQITEQNMQDVKADILVEGANSPITAMADDYLNGQGKIVIPDILVNAGGVMVSYLEWKQDRITQLYTNEETLHEMYEQMSQSCEKVFNEYFERKLDSMRQTCFRYATKKLFTLLYKHGKLF</sequence>
<dbReference type="SUPFAM" id="SSF53223">
    <property type="entry name" value="Aminoacid dehydrogenase-like, N-terminal domain"/>
    <property type="match status" value="1"/>
</dbReference>
<dbReference type="GO" id="GO:0006538">
    <property type="term" value="P:L-glutamate catabolic process"/>
    <property type="evidence" value="ECO:0007669"/>
    <property type="project" value="TreeGrafter"/>
</dbReference>
<dbReference type="PROSITE" id="PS00074">
    <property type="entry name" value="GLFV_DEHYDROGENASE"/>
    <property type="match status" value="1"/>
</dbReference>
<dbReference type="Gene3D" id="3.40.50.10860">
    <property type="entry name" value="Leucine Dehydrogenase, chain A, domain 1"/>
    <property type="match status" value="1"/>
</dbReference>
<evidence type="ECO:0000259" key="9">
    <source>
        <dbReference type="SMART" id="SM00839"/>
    </source>
</evidence>
<evidence type="ECO:0000256" key="4">
    <source>
        <dbReference type="PIRNR" id="PIRNR000185"/>
    </source>
</evidence>
<evidence type="ECO:0000256" key="3">
    <source>
        <dbReference type="ARBA" id="ARBA00023002"/>
    </source>
</evidence>
<evidence type="ECO:0000256" key="6">
    <source>
        <dbReference type="PIRSR" id="PIRSR000185-2"/>
    </source>
</evidence>
<dbReference type="GO" id="GO:0000166">
    <property type="term" value="F:nucleotide binding"/>
    <property type="evidence" value="ECO:0007669"/>
    <property type="project" value="UniProtKB-KW"/>
</dbReference>
<dbReference type="PANTHER" id="PTHR11606">
    <property type="entry name" value="GLUTAMATE DEHYDROGENASE"/>
    <property type="match status" value="1"/>
</dbReference>
<dbReference type="EMBL" id="FRCZ01000001">
    <property type="protein sequence ID" value="SHM73919.1"/>
    <property type="molecule type" value="Genomic_DNA"/>
</dbReference>
<evidence type="ECO:0000256" key="2">
    <source>
        <dbReference type="ARBA" id="ARBA00012896"/>
    </source>
</evidence>
<dbReference type="InterPro" id="IPR006097">
    <property type="entry name" value="Glu/Leu/Phe/Val/Trp_DH_dimer"/>
</dbReference>
<dbReference type="InterPro" id="IPR036291">
    <property type="entry name" value="NAD(P)-bd_dom_sf"/>
</dbReference>
<accession>A0A1M7L7P0</accession>
<feature type="domain" description="Glutamate/phenylalanine/leucine/valine/L-tryptophan dehydrogenase C-terminal" evidence="9">
    <location>
        <begin position="238"/>
        <end position="466"/>
    </location>
</feature>
<dbReference type="InterPro" id="IPR006096">
    <property type="entry name" value="Glu/Leu/Phe/Val/Trp_DH_C"/>
</dbReference>
<dbReference type="SMART" id="SM00839">
    <property type="entry name" value="ELFV_dehydrog"/>
    <property type="match status" value="1"/>
</dbReference>
<dbReference type="AlphaFoldDB" id="A0A1M7L7P0"/>